<reference evidence="2 3" key="1">
    <citation type="journal article" date="2016" name="Nat. Commun.">
        <title>Thousands of microbial genomes shed light on interconnected biogeochemical processes in an aquifer system.</title>
        <authorList>
            <person name="Anantharaman K."/>
            <person name="Brown C.T."/>
            <person name="Hug L.A."/>
            <person name="Sharon I."/>
            <person name="Castelle C.J."/>
            <person name="Probst A.J."/>
            <person name="Thomas B.C."/>
            <person name="Singh A."/>
            <person name="Wilkins M.J."/>
            <person name="Karaoz U."/>
            <person name="Brodie E.L."/>
            <person name="Williams K.H."/>
            <person name="Hubbard S.S."/>
            <person name="Banfield J.F."/>
        </authorList>
    </citation>
    <scope>NUCLEOTIDE SEQUENCE [LARGE SCALE GENOMIC DNA]</scope>
</reference>
<evidence type="ECO:0000313" key="3">
    <source>
        <dbReference type="Proteomes" id="UP000177821"/>
    </source>
</evidence>
<comment type="caution">
    <text evidence="2">The sequence shown here is derived from an EMBL/GenBank/DDBJ whole genome shotgun (WGS) entry which is preliminary data.</text>
</comment>
<keyword evidence="1" id="KW-0472">Membrane</keyword>
<evidence type="ECO:0000256" key="1">
    <source>
        <dbReference type="SAM" id="Phobius"/>
    </source>
</evidence>
<accession>A0A1G1WPE4</accession>
<evidence type="ECO:0000313" key="2">
    <source>
        <dbReference type="EMBL" id="OGY29616.1"/>
    </source>
</evidence>
<dbReference type="Proteomes" id="UP000177821">
    <property type="component" value="Unassembled WGS sequence"/>
</dbReference>
<dbReference type="EMBL" id="MHCX01000020">
    <property type="protein sequence ID" value="OGY29616.1"/>
    <property type="molecule type" value="Genomic_DNA"/>
</dbReference>
<keyword evidence="1" id="KW-0812">Transmembrane</keyword>
<organism evidence="2 3">
    <name type="scientific">Candidatus Woykebacteria bacterium RIFCSPHIGHO2_02_FULL_43_16b</name>
    <dbReference type="NCBI Taxonomy" id="1802601"/>
    <lineage>
        <taxon>Bacteria</taxon>
        <taxon>Candidatus Woykeibacteriota</taxon>
    </lineage>
</organism>
<protein>
    <submittedName>
        <fullName evidence="2">Uncharacterized protein</fullName>
    </submittedName>
</protein>
<gene>
    <name evidence="2" type="ORF">A3J50_00175</name>
</gene>
<name>A0A1G1WPE4_9BACT</name>
<feature type="transmembrane region" description="Helical" evidence="1">
    <location>
        <begin position="25"/>
        <end position="46"/>
    </location>
</feature>
<keyword evidence="1" id="KW-1133">Transmembrane helix</keyword>
<proteinExistence type="predicted"/>
<dbReference type="AlphaFoldDB" id="A0A1G1WPE4"/>
<sequence length="129" mass="13688">MSSTSDGFKDLTTSRGLVHIGNQKLWTTIIIVASGLAATGAIIYWVKIHHYGFPENENLLKAGLGQVMAEEGLDVANLDQGATVVDGFFGTITSAQVTEPNASPETTPGKLLGIAKRFLASLSPRSEKE</sequence>